<evidence type="ECO:0000259" key="4">
    <source>
        <dbReference type="Pfam" id="PF18962"/>
    </source>
</evidence>
<dbReference type="PANTHER" id="PTHR47566:SF1">
    <property type="entry name" value="PROTEIN NUD1"/>
    <property type="match status" value="1"/>
</dbReference>
<dbReference type="RefSeq" id="WP_218823073.1">
    <property type="nucleotide sequence ID" value="NZ_FZNY01000001.1"/>
</dbReference>
<keyword evidence="1" id="KW-0433">Leucine-rich repeat</keyword>
<dbReference type="EMBL" id="FZNY01000001">
    <property type="protein sequence ID" value="SNR39266.1"/>
    <property type="molecule type" value="Genomic_DNA"/>
</dbReference>
<dbReference type="InterPro" id="IPR052574">
    <property type="entry name" value="CDIRP"/>
</dbReference>
<proteinExistence type="predicted"/>
<dbReference type="PANTHER" id="PTHR47566">
    <property type="match status" value="1"/>
</dbReference>
<dbReference type="AlphaFoldDB" id="A0A238VY94"/>
<protein>
    <submittedName>
        <fullName evidence="5">Por secretion system C-terminal sorting domain-containing protein</fullName>
    </submittedName>
</protein>
<evidence type="ECO:0000313" key="5">
    <source>
        <dbReference type="EMBL" id="SNR39266.1"/>
    </source>
</evidence>
<dbReference type="InterPro" id="IPR032675">
    <property type="entry name" value="LRR_dom_sf"/>
</dbReference>
<organism evidence="5 6">
    <name type="scientific">Dokdonia pacifica</name>
    <dbReference type="NCBI Taxonomy" id="1627892"/>
    <lineage>
        <taxon>Bacteria</taxon>
        <taxon>Pseudomonadati</taxon>
        <taxon>Bacteroidota</taxon>
        <taxon>Flavobacteriia</taxon>
        <taxon>Flavobacteriales</taxon>
        <taxon>Flavobacteriaceae</taxon>
        <taxon>Dokdonia</taxon>
    </lineage>
</organism>
<gene>
    <name evidence="5" type="ORF">SAMN06265376_101504</name>
</gene>
<accession>A0A238VY94</accession>
<dbReference type="Pfam" id="PF18962">
    <property type="entry name" value="Por_Secre_tail"/>
    <property type="match status" value="1"/>
</dbReference>
<dbReference type="GO" id="GO:0035591">
    <property type="term" value="F:signaling adaptor activity"/>
    <property type="evidence" value="ECO:0007669"/>
    <property type="project" value="TreeGrafter"/>
</dbReference>
<dbReference type="GO" id="GO:0008237">
    <property type="term" value="F:metallopeptidase activity"/>
    <property type="evidence" value="ECO:0007669"/>
    <property type="project" value="InterPro"/>
</dbReference>
<evidence type="ECO:0000256" key="2">
    <source>
        <dbReference type="ARBA" id="ARBA00022729"/>
    </source>
</evidence>
<dbReference type="SUPFAM" id="SSF52058">
    <property type="entry name" value="L domain-like"/>
    <property type="match status" value="1"/>
</dbReference>
<keyword evidence="3" id="KW-0677">Repeat</keyword>
<dbReference type="Proteomes" id="UP000198379">
    <property type="component" value="Unassembled WGS sequence"/>
</dbReference>
<dbReference type="Gene3D" id="3.40.390.10">
    <property type="entry name" value="Collagenase (Catalytic Domain)"/>
    <property type="match status" value="1"/>
</dbReference>
<reference evidence="5 6" key="1">
    <citation type="submission" date="2017-06" db="EMBL/GenBank/DDBJ databases">
        <authorList>
            <person name="Kim H.J."/>
            <person name="Triplett B.A."/>
        </authorList>
    </citation>
    <scope>NUCLEOTIDE SEQUENCE [LARGE SCALE GENOMIC DNA]</scope>
    <source>
        <strain evidence="5 6">DSM 25597</strain>
    </source>
</reference>
<keyword evidence="6" id="KW-1185">Reference proteome</keyword>
<evidence type="ECO:0000256" key="3">
    <source>
        <dbReference type="ARBA" id="ARBA00022737"/>
    </source>
</evidence>
<evidence type="ECO:0000313" key="6">
    <source>
        <dbReference type="Proteomes" id="UP000198379"/>
    </source>
</evidence>
<feature type="domain" description="Secretion system C-terminal sorting" evidence="4">
    <location>
        <begin position="518"/>
        <end position="584"/>
    </location>
</feature>
<evidence type="ECO:0000256" key="1">
    <source>
        <dbReference type="ARBA" id="ARBA00022614"/>
    </source>
</evidence>
<dbReference type="InterPro" id="IPR026444">
    <property type="entry name" value="Secre_tail"/>
</dbReference>
<name>A0A238VY94_9FLAO</name>
<dbReference type="InterPro" id="IPR024079">
    <property type="entry name" value="MetalloPept_cat_dom_sf"/>
</dbReference>
<sequence>MIIAQNDNSLCVLLEGGSIPDDIEGVYSSSVDEDFLAAFEPVTFTIFFWGINNDDASNIPTINEATVQEAMTRINDDFNPFNIFFRLKGFDNQSFNSSAHHIGANLQEIGTYAKQNGLINPHSFNVYIPEDHGPGSGEARFNSTICAVQRSDFNDYTLTHELAHDFFILHTREFFNTTACEHVTRDPNDPNYNATTAGDRVADTAACPRYSGNPEIRETQLDEENCLYIGDLTDCEGTPYEIFQEDILNYMSAFAFSCRSIFSTGQKIRMHESIVADINNVFAKTRITHIPDPNFEQSLINQGIDTDGVLNGEVLTADIYTLTSLNISNENIQDLTGIQDFTALQTLNCSFNNEITSIHLSKNQSLETLITDHTSLESLDISSNTQLRFLSVQDNNLTHIDVSNNVLLETLNIANLDTPVGNEITDLDLSTNTALTSLIASNVNLSSLNIQNGNTNNITTFSTLTNLNLNCIQVDDATRANNRETPYSQWEIDAQTFFSEDCSITDEGLFLSTFKITPNPVQDIISIIPPQEIQLSKIEVYDITGKRVILQEVDLNNVAVSTLPKGVFFLRIDTQTNTVIKRFIKG</sequence>
<keyword evidence="2" id="KW-0732">Signal</keyword>
<dbReference type="NCBIfam" id="TIGR04183">
    <property type="entry name" value="Por_Secre_tail"/>
    <property type="match status" value="1"/>
</dbReference>
<dbReference type="Gene3D" id="3.80.10.10">
    <property type="entry name" value="Ribonuclease Inhibitor"/>
    <property type="match status" value="1"/>
</dbReference>